<gene>
    <name evidence="3" type="ORF">LI82_09310</name>
</gene>
<keyword evidence="4" id="KW-1185">Reference proteome</keyword>
<dbReference type="InterPro" id="IPR036013">
    <property type="entry name" value="Band_7/SPFH_dom_sf"/>
</dbReference>
<name>A0A099SYC9_METMT</name>
<keyword evidence="1" id="KW-0472">Membrane</keyword>
<reference evidence="3 4" key="1">
    <citation type="submission" date="2014-09" db="EMBL/GenBank/DDBJ databases">
        <title>Draft genome sequence of an obligately methylotrophic methanogen, Methanococcoides methylutens, isolated from marine sediment.</title>
        <authorList>
            <person name="Guan Y."/>
            <person name="Ngugi D.K."/>
            <person name="Blom J."/>
            <person name="Ali S."/>
            <person name="Ferry J.G."/>
            <person name="Stingl U."/>
        </authorList>
    </citation>
    <scope>NUCLEOTIDE SEQUENCE [LARGE SCALE GENOMIC DNA]</scope>
    <source>
        <strain evidence="3 4">DSM 2657</strain>
    </source>
</reference>
<dbReference type="InterPro" id="IPR001107">
    <property type="entry name" value="Band_7"/>
</dbReference>
<dbReference type="OrthoDB" id="141114at2157"/>
<dbReference type="AlphaFoldDB" id="A0A099SYC9"/>
<dbReference type="InterPro" id="IPR000163">
    <property type="entry name" value="Prohibitin"/>
</dbReference>
<dbReference type="PANTHER" id="PTHR23222">
    <property type="entry name" value="PROHIBITIN"/>
    <property type="match status" value="1"/>
</dbReference>
<dbReference type="PRINTS" id="PR00679">
    <property type="entry name" value="PROHIBITIN"/>
</dbReference>
<keyword evidence="1" id="KW-1133">Transmembrane helix</keyword>
<feature type="domain" description="Band 7" evidence="2">
    <location>
        <begin position="52"/>
        <end position="227"/>
    </location>
</feature>
<organism evidence="3 4">
    <name type="scientific">Methanococcoides methylutens</name>
    <dbReference type="NCBI Taxonomy" id="2226"/>
    <lineage>
        <taxon>Archaea</taxon>
        <taxon>Methanobacteriati</taxon>
        <taxon>Methanobacteriota</taxon>
        <taxon>Stenosarchaea group</taxon>
        <taxon>Methanomicrobia</taxon>
        <taxon>Methanosarcinales</taxon>
        <taxon>Methanosarcinaceae</taxon>
        <taxon>Methanococcoides</taxon>
    </lineage>
</organism>
<evidence type="ECO:0000313" key="4">
    <source>
        <dbReference type="Proteomes" id="UP000029859"/>
    </source>
</evidence>
<dbReference type="RefSeq" id="WP_048195109.1">
    <property type="nucleotide sequence ID" value="NZ_CAAGSM010000001.1"/>
</dbReference>
<evidence type="ECO:0000256" key="1">
    <source>
        <dbReference type="SAM" id="Phobius"/>
    </source>
</evidence>
<accession>A0A099SYC9</accession>
<dbReference type="SUPFAM" id="SSF117892">
    <property type="entry name" value="Band 7/SPFH domain"/>
    <property type="match status" value="1"/>
</dbReference>
<protein>
    <recommendedName>
        <fullName evidence="2">Band 7 domain-containing protein</fullName>
    </recommendedName>
</protein>
<comment type="caution">
    <text evidence="3">The sequence shown here is derived from an EMBL/GenBank/DDBJ whole genome shotgun (WGS) entry which is preliminary data.</text>
</comment>
<feature type="transmembrane region" description="Helical" evidence="1">
    <location>
        <begin position="28"/>
        <end position="55"/>
    </location>
</feature>
<sequence length="316" mass="34576">MVMEDEWDIKGPSEGKESPMPEIKIPPIAVVALRGAAIVLTILIIFSVVFGSIFVSIGAGEVGVKFSQFGGVQDDELGEGLHIVPPWVSVTKYSVRSEVYTMSARTSEGEVVGDDQINALTNEGLTLGLDISVRYRLVAEDASEVHKKLGTGYAEKIIRPTIKSVIREVVSRNTAMEVYGEQRELVATEMVEEMEAALLEDGIIVEEVLLRNVRLPEKVADAIESKLQADQEAQRMVFVKQKEQLEAERKIIEANGAANATIVRATGEAEALRLINAELAKNPKLINYKYIQMLEGQEVQTLVVPSDQGIILDATA</sequence>
<keyword evidence="1" id="KW-0812">Transmembrane</keyword>
<dbReference type="Gene3D" id="3.30.479.30">
    <property type="entry name" value="Band 7 domain"/>
    <property type="match status" value="1"/>
</dbReference>
<evidence type="ECO:0000259" key="2">
    <source>
        <dbReference type="SMART" id="SM00244"/>
    </source>
</evidence>
<dbReference type="Proteomes" id="UP000029859">
    <property type="component" value="Unassembled WGS sequence"/>
</dbReference>
<evidence type="ECO:0000313" key="3">
    <source>
        <dbReference type="EMBL" id="KGK97940.1"/>
    </source>
</evidence>
<dbReference type="GO" id="GO:0016020">
    <property type="term" value="C:membrane"/>
    <property type="evidence" value="ECO:0007669"/>
    <property type="project" value="InterPro"/>
</dbReference>
<dbReference type="CDD" id="cd03401">
    <property type="entry name" value="SPFH_prohibitin"/>
    <property type="match status" value="1"/>
</dbReference>
<proteinExistence type="predicted"/>
<dbReference type="PANTHER" id="PTHR23222:SF0">
    <property type="entry name" value="PROHIBITIN 1"/>
    <property type="match status" value="1"/>
</dbReference>
<dbReference type="EMBL" id="JRHO01000014">
    <property type="protein sequence ID" value="KGK97940.1"/>
    <property type="molecule type" value="Genomic_DNA"/>
</dbReference>
<dbReference type="SMART" id="SM00244">
    <property type="entry name" value="PHB"/>
    <property type="match status" value="1"/>
</dbReference>
<dbReference type="Pfam" id="PF01145">
    <property type="entry name" value="Band_7"/>
    <property type="match status" value="1"/>
</dbReference>